<gene>
    <name evidence="1" type="ORF">GA0074704_2518</name>
</gene>
<keyword evidence="2" id="KW-1185">Reference proteome</keyword>
<dbReference type="PANTHER" id="PTHR30348:SF9">
    <property type="entry name" value="UPF0759 PROTEIN YECE"/>
    <property type="match status" value="1"/>
</dbReference>
<dbReference type="EMBL" id="LT607751">
    <property type="protein sequence ID" value="SCG50608.1"/>
    <property type="molecule type" value="Genomic_DNA"/>
</dbReference>
<dbReference type="SUPFAM" id="SSF117396">
    <property type="entry name" value="TM1631-like"/>
    <property type="match status" value="1"/>
</dbReference>
<dbReference type="PANTHER" id="PTHR30348">
    <property type="entry name" value="UNCHARACTERIZED PROTEIN YECE"/>
    <property type="match status" value="1"/>
</dbReference>
<dbReference type="Proteomes" id="UP000198210">
    <property type="component" value="Chromosome I"/>
</dbReference>
<evidence type="ECO:0000313" key="2">
    <source>
        <dbReference type="Proteomes" id="UP000198210"/>
    </source>
</evidence>
<protein>
    <submittedName>
        <fullName evidence="1">Uncharacterized conserved protein YecE, DUF72 family</fullName>
    </submittedName>
</protein>
<dbReference type="InterPro" id="IPR036520">
    <property type="entry name" value="UPF0759_sf"/>
</dbReference>
<dbReference type="AlphaFoldDB" id="A0A1C5HXD7"/>
<proteinExistence type="predicted"/>
<sequence length="283" mass="32017">MRLHVGCAMWQHRSWQGRFLPHPLPADERLHAYAGWCSAVEGNTTFYATPARETVQSWARQTDPDFRFVLKLPRVVTHDRRLTGGDEELRSFLAAIEPLGPRTHALWIQLPGSFGPGDVPTLDRFLRGLPTTHRYAVEVRHPAFFTDPATVAALEATLGTVGAEWVPFDTTAFFRTPPTSDAEREAWTRKPRTPLRTRALTDRPVVRYLGRDDPTRTVEGWQPWLPVVAGWLREGRSPTFFLHTPDNADAPELARRFHDQVRALVPELAPLPEPEPVGPSTLF</sequence>
<organism evidence="1 2">
    <name type="scientific">Micromonospora siamensis</name>
    <dbReference type="NCBI Taxonomy" id="299152"/>
    <lineage>
        <taxon>Bacteria</taxon>
        <taxon>Bacillati</taxon>
        <taxon>Actinomycetota</taxon>
        <taxon>Actinomycetes</taxon>
        <taxon>Micromonosporales</taxon>
        <taxon>Micromonosporaceae</taxon>
        <taxon>Micromonospora</taxon>
    </lineage>
</organism>
<accession>A0A1C5HXD7</accession>
<dbReference type="InterPro" id="IPR002763">
    <property type="entry name" value="DUF72"/>
</dbReference>
<evidence type="ECO:0000313" key="1">
    <source>
        <dbReference type="EMBL" id="SCG50608.1"/>
    </source>
</evidence>
<dbReference type="Gene3D" id="3.20.20.410">
    <property type="entry name" value="Protein of unknown function UPF0759"/>
    <property type="match status" value="1"/>
</dbReference>
<dbReference type="Pfam" id="PF01904">
    <property type="entry name" value="DUF72"/>
    <property type="match status" value="1"/>
</dbReference>
<name>A0A1C5HXD7_9ACTN</name>
<reference evidence="1 2" key="1">
    <citation type="submission" date="2016-06" db="EMBL/GenBank/DDBJ databases">
        <authorList>
            <person name="Kjaerup R.B."/>
            <person name="Dalgaard T.S."/>
            <person name="Juul-Madsen H.R."/>
        </authorList>
    </citation>
    <scope>NUCLEOTIDE SEQUENCE [LARGE SCALE GENOMIC DNA]</scope>
    <source>
        <strain evidence="1 2">DSM 45097</strain>
    </source>
</reference>